<dbReference type="Proteomes" id="UP001269267">
    <property type="component" value="Unassembled WGS sequence"/>
</dbReference>
<accession>A0ABU1GDG6</accession>
<name>A0ABU1GDG6_9GAMM</name>
<keyword evidence="2" id="KW-1185">Reference proteome</keyword>
<organism evidence="1 2">
    <name type="scientific">Vreelandella gomseomensis</name>
    <dbReference type="NCBI Taxonomy" id="370766"/>
    <lineage>
        <taxon>Bacteria</taxon>
        <taxon>Pseudomonadati</taxon>
        <taxon>Pseudomonadota</taxon>
        <taxon>Gammaproteobacteria</taxon>
        <taxon>Oceanospirillales</taxon>
        <taxon>Halomonadaceae</taxon>
        <taxon>Vreelandella</taxon>
    </lineage>
</organism>
<dbReference type="EMBL" id="JARWAI010000006">
    <property type="protein sequence ID" value="MDR5875123.1"/>
    <property type="molecule type" value="Genomic_DNA"/>
</dbReference>
<sequence>MTNGYTTFDKAQPPIGLPIVCLFWSADMPESRMHHRANAMSKAIRRSDGEIYYHADTSPGMGRIRGRLMGWKRCWW</sequence>
<protein>
    <submittedName>
        <fullName evidence="1">Uncharacterized protein</fullName>
    </submittedName>
</protein>
<proteinExistence type="predicted"/>
<comment type="caution">
    <text evidence="1">The sequence shown here is derived from an EMBL/GenBank/DDBJ whole genome shotgun (WGS) entry which is preliminary data.</text>
</comment>
<reference evidence="1 2" key="1">
    <citation type="submission" date="2023-04" db="EMBL/GenBank/DDBJ databases">
        <title>A long-awaited taxogenomic arrangement of the family Halomonadaceae.</title>
        <authorList>
            <person name="De La Haba R."/>
            <person name="Chuvochina M."/>
            <person name="Wittouck S."/>
            <person name="Arahal D.R."/>
            <person name="Sanchez-Porro C."/>
            <person name="Hugenholtz P."/>
            <person name="Ventosa A."/>
        </authorList>
    </citation>
    <scope>NUCLEOTIDE SEQUENCE [LARGE SCALE GENOMIC DNA]</scope>
    <source>
        <strain evidence="1 2">DSM 18042</strain>
    </source>
</reference>
<evidence type="ECO:0000313" key="1">
    <source>
        <dbReference type="EMBL" id="MDR5875123.1"/>
    </source>
</evidence>
<evidence type="ECO:0000313" key="2">
    <source>
        <dbReference type="Proteomes" id="UP001269267"/>
    </source>
</evidence>
<dbReference type="RefSeq" id="WP_309768181.1">
    <property type="nucleotide sequence ID" value="NZ_JARWAI010000006.1"/>
</dbReference>
<gene>
    <name evidence="1" type="ORF">QC815_09335</name>
</gene>